<evidence type="ECO:0000313" key="3">
    <source>
        <dbReference type="Proteomes" id="UP000000657"/>
    </source>
</evidence>
<dbReference type="STRING" id="326424.FRAAL4060"/>
<name>Q0RIG7_FRAAA</name>
<reference evidence="2 3" key="1">
    <citation type="journal article" date="2007" name="Genome Res.">
        <title>Genome characteristics of facultatively symbiotic Frankia sp. strains reflect host range and host plant biogeography.</title>
        <authorList>
            <person name="Normand P."/>
            <person name="Lapierre P."/>
            <person name="Tisa L.S."/>
            <person name="Gogarten J.P."/>
            <person name="Alloisio N."/>
            <person name="Bagnarol E."/>
            <person name="Bassi C.A."/>
            <person name="Berry A.M."/>
            <person name="Bickhart D.M."/>
            <person name="Choisne N."/>
            <person name="Couloux A."/>
            <person name="Cournoyer B."/>
            <person name="Cruveiller S."/>
            <person name="Daubin V."/>
            <person name="Demange N."/>
            <person name="Francino M.P."/>
            <person name="Goltsman E."/>
            <person name="Huang Y."/>
            <person name="Kopp O.R."/>
            <person name="Labarre L."/>
            <person name="Lapidus A."/>
            <person name="Lavire C."/>
            <person name="Marechal J."/>
            <person name="Martinez M."/>
            <person name="Mastronunzio J.E."/>
            <person name="Mullin B.C."/>
            <person name="Niemann J."/>
            <person name="Pujic P."/>
            <person name="Rawnsley T."/>
            <person name="Rouy Z."/>
            <person name="Schenowitz C."/>
            <person name="Sellstedt A."/>
            <person name="Tavares F."/>
            <person name="Tomkins J.P."/>
            <person name="Vallenet D."/>
            <person name="Valverde C."/>
            <person name="Wall L.G."/>
            <person name="Wang Y."/>
            <person name="Medigue C."/>
            <person name="Benson D.R."/>
        </authorList>
    </citation>
    <scope>NUCLEOTIDE SEQUENCE [LARGE SCALE GENOMIC DNA]</scope>
    <source>
        <strain evidence="3">DSM 45986 / CECT 9034 / ACN14a</strain>
    </source>
</reference>
<organism evidence="2 3">
    <name type="scientific">Frankia alni (strain DSM 45986 / CECT 9034 / ACN14a)</name>
    <dbReference type="NCBI Taxonomy" id="326424"/>
    <lineage>
        <taxon>Bacteria</taxon>
        <taxon>Bacillati</taxon>
        <taxon>Actinomycetota</taxon>
        <taxon>Actinomycetes</taxon>
        <taxon>Frankiales</taxon>
        <taxon>Frankiaceae</taxon>
        <taxon>Frankia</taxon>
    </lineage>
</organism>
<dbReference type="Proteomes" id="UP000000657">
    <property type="component" value="Chromosome"/>
</dbReference>
<dbReference type="HOGENOM" id="CLU_2934764_0_0_11"/>
<dbReference type="EMBL" id="CT573213">
    <property type="protein sequence ID" value="CAJ62702.1"/>
    <property type="molecule type" value="Genomic_DNA"/>
</dbReference>
<feature type="region of interest" description="Disordered" evidence="1">
    <location>
        <begin position="18"/>
        <end position="60"/>
    </location>
</feature>
<dbReference type="AlphaFoldDB" id="Q0RIG7"/>
<dbReference type="KEGG" id="fal:FRAAL4060"/>
<evidence type="ECO:0000313" key="2">
    <source>
        <dbReference type="EMBL" id="CAJ62702.1"/>
    </source>
</evidence>
<accession>Q0RIG7</accession>
<proteinExistence type="predicted"/>
<gene>
    <name evidence="2" type="ordered locus">FRAAL4060</name>
</gene>
<protein>
    <submittedName>
        <fullName evidence="2">Uncharacterized protein</fullName>
    </submittedName>
</protein>
<keyword evidence="3" id="KW-1185">Reference proteome</keyword>
<evidence type="ECO:0000256" key="1">
    <source>
        <dbReference type="SAM" id="MobiDB-lite"/>
    </source>
</evidence>
<sequence length="60" mass="6038">MQIHACSLSVGWAPACLGSRPSGGLRRSHGADRQDAGRQGARVGRPGADRAPTSAVAQAG</sequence>